<evidence type="ECO:0000259" key="1">
    <source>
        <dbReference type="Pfam" id="PF05699"/>
    </source>
</evidence>
<dbReference type="SUPFAM" id="SSF53098">
    <property type="entry name" value="Ribonuclease H-like"/>
    <property type="match status" value="1"/>
</dbReference>
<dbReference type="Pfam" id="PF05699">
    <property type="entry name" value="Dimer_Tnp_hAT"/>
    <property type="match status" value="1"/>
</dbReference>
<protein>
    <submittedName>
        <fullName evidence="3">Zinc finger MYM-type 1-like</fullName>
    </submittedName>
</protein>
<sequence>MAEVPSDLMNYSYDPSAPLPTGKESRDHVISKGPCQPKNISFPEDKRKRKFSASHTINLSGWNIQRQRIKYFVSIVESLIPSQAYRQWKYQKPVDHQISEEAAKQESYRQQLVRTNRSVIGKIFDVVRTVGKLNLPFRGRREDEQSMNKGVFKEFITHIAKSDIVLQNHLTTSPDNAKYTSPEIQNQMIVILGSSILDEIIRRVKETKFYAAIIADETPDMSQTEQLSLLVRFVWNGEVEERLLAMMPMNETTAEALFGAVTQKLQQHGIDVAHLRGQCYDGANNVAGVHTGLQARIKEVSPSALYTHCYAHILNLVIVDTMSKNKIARDFFGTLQNLYVFIQSCPKRHSVYVKNQREINAHARGGEKREYTLKKLSDTRWACRADSIVGIHRTLDAVIATLKEVRENETKAAIAAEAKGLLQNVQDFEFIVALEVLKKVLHLSKGVSDKLQSEGLDVVSGCERVADLFTAIKALRCDVKFEDFWLATLERCAKLGIEEPKEKRPRKVPRRLDENPDTAAQVSVKDKFKIFFFYNVLDLMSNSIETRFNMESTAVLKGLGYLHPARISHSQAWESISVAAKWFQNDIDLEALESEIFSLQLSSLVTDVIEKAVSEKRNPDFLDLFKALQAEPQCYACVSKLMKIALTLPVTSCSAERVFSKLKIVKSRLRSTMNQNRLENLIHMSVEVDLLENLDLDSLVQKFTDCAPRRMNLV</sequence>
<proteinExistence type="predicted"/>
<feature type="domain" description="DUF4371" evidence="2">
    <location>
        <begin position="118"/>
        <end position="290"/>
    </location>
</feature>
<dbReference type="InterPro" id="IPR012337">
    <property type="entry name" value="RNaseH-like_sf"/>
</dbReference>
<dbReference type="AlphaFoldDB" id="A0A7D9DB76"/>
<reference evidence="3" key="1">
    <citation type="submission" date="2020-04" db="EMBL/GenBank/DDBJ databases">
        <authorList>
            <person name="Alioto T."/>
            <person name="Alioto T."/>
            <person name="Gomez Garrido J."/>
        </authorList>
    </citation>
    <scope>NUCLEOTIDE SEQUENCE</scope>
    <source>
        <strain evidence="3">A484AB</strain>
    </source>
</reference>
<name>A0A7D9DB76_PARCT</name>
<dbReference type="PANTHER" id="PTHR45749:SF21">
    <property type="entry name" value="DUF4371 DOMAIN-CONTAINING PROTEIN"/>
    <property type="match status" value="1"/>
</dbReference>
<comment type="caution">
    <text evidence="3">The sequence shown here is derived from an EMBL/GenBank/DDBJ whole genome shotgun (WGS) entry which is preliminary data.</text>
</comment>
<dbReference type="EMBL" id="CACRXK020000402">
    <property type="protein sequence ID" value="CAB3981555.1"/>
    <property type="molecule type" value="Genomic_DNA"/>
</dbReference>
<evidence type="ECO:0000313" key="4">
    <source>
        <dbReference type="Proteomes" id="UP001152795"/>
    </source>
</evidence>
<feature type="domain" description="HAT C-terminal dimerisation" evidence="1">
    <location>
        <begin position="617"/>
        <end position="686"/>
    </location>
</feature>
<evidence type="ECO:0000259" key="2">
    <source>
        <dbReference type="Pfam" id="PF14291"/>
    </source>
</evidence>
<dbReference type="GO" id="GO:0046983">
    <property type="term" value="F:protein dimerization activity"/>
    <property type="evidence" value="ECO:0007669"/>
    <property type="project" value="InterPro"/>
</dbReference>
<dbReference type="InterPro" id="IPR025398">
    <property type="entry name" value="DUF4371"/>
</dbReference>
<dbReference type="PANTHER" id="PTHR45749">
    <property type="match status" value="1"/>
</dbReference>
<dbReference type="Proteomes" id="UP001152795">
    <property type="component" value="Unassembled WGS sequence"/>
</dbReference>
<organism evidence="3 4">
    <name type="scientific">Paramuricea clavata</name>
    <name type="common">Red gorgonian</name>
    <name type="synonym">Violescent sea-whip</name>
    <dbReference type="NCBI Taxonomy" id="317549"/>
    <lineage>
        <taxon>Eukaryota</taxon>
        <taxon>Metazoa</taxon>
        <taxon>Cnidaria</taxon>
        <taxon>Anthozoa</taxon>
        <taxon>Octocorallia</taxon>
        <taxon>Malacalcyonacea</taxon>
        <taxon>Plexauridae</taxon>
        <taxon>Paramuricea</taxon>
    </lineage>
</organism>
<keyword evidence="4" id="KW-1185">Reference proteome</keyword>
<dbReference type="OrthoDB" id="5984802at2759"/>
<dbReference type="Pfam" id="PF14291">
    <property type="entry name" value="DUF4371"/>
    <property type="match status" value="1"/>
</dbReference>
<accession>A0A7D9DB76</accession>
<gene>
    <name evidence="3" type="ORF">PACLA_8A045150</name>
</gene>
<dbReference type="InterPro" id="IPR008906">
    <property type="entry name" value="HATC_C_dom"/>
</dbReference>
<evidence type="ECO:0000313" key="3">
    <source>
        <dbReference type="EMBL" id="CAB3981555.1"/>
    </source>
</evidence>